<evidence type="ECO:0000256" key="2">
    <source>
        <dbReference type="ARBA" id="ARBA00023125"/>
    </source>
</evidence>
<dbReference type="Gene3D" id="1.10.443.10">
    <property type="entry name" value="Intergrase catalytic core"/>
    <property type="match status" value="1"/>
</dbReference>
<dbReference type="Gene3D" id="1.10.150.130">
    <property type="match status" value="1"/>
</dbReference>
<dbReference type="OrthoDB" id="1493636at2"/>
<keyword evidence="2" id="KW-0238">DNA-binding</keyword>
<dbReference type="Pfam" id="PF13102">
    <property type="entry name" value="Phage_int_SAM_5"/>
    <property type="match status" value="1"/>
</dbReference>
<organism evidence="5 6">
    <name type="scientific">Kaistella carnis</name>
    <dbReference type="NCBI Taxonomy" id="1241979"/>
    <lineage>
        <taxon>Bacteria</taxon>
        <taxon>Pseudomonadati</taxon>
        <taxon>Bacteroidota</taxon>
        <taxon>Flavobacteriia</taxon>
        <taxon>Flavobacteriales</taxon>
        <taxon>Weeksellaceae</taxon>
        <taxon>Chryseobacterium group</taxon>
        <taxon>Kaistella</taxon>
    </lineage>
</organism>
<dbReference type="Pfam" id="PF00589">
    <property type="entry name" value="Phage_integrase"/>
    <property type="match status" value="1"/>
</dbReference>
<comment type="similarity">
    <text evidence="1">Belongs to the 'phage' integrase family.</text>
</comment>
<dbReference type="InterPro" id="IPR011010">
    <property type="entry name" value="DNA_brk_join_enz"/>
</dbReference>
<feature type="domain" description="Tyr recombinase" evidence="4">
    <location>
        <begin position="237"/>
        <end position="440"/>
    </location>
</feature>
<evidence type="ECO:0000256" key="1">
    <source>
        <dbReference type="ARBA" id="ARBA00008857"/>
    </source>
</evidence>
<dbReference type="EMBL" id="CP034159">
    <property type="protein sequence ID" value="AZI34073.1"/>
    <property type="molecule type" value="Genomic_DNA"/>
</dbReference>
<dbReference type="InterPro" id="IPR013762">
    <property type="entry name" value="Integrase-like_cat_sf"/>
</dbReference>
<dbReference type="GO" id="GO:0003677">
    <property type="term" value="F:DNA binding"/>
    <property type="evidence" value="ECO:0007669"/>
    <property type="project" value="UniProtKB-KW"/>
</dbReference>
<accession>A0A3G8XNF2</accession>
<dbReference type="AlphaFoldDB" id="A0A3G8XNF2"/>
<keyword evidence="6" id="KW-1185">Reference proteome</keyword>
<dbReference type="GO" id="GO:0015074">
    <property type="term" value="P:DNA integration"/>
    <property type="evidence" value="ECO:0007669"/>
    <property type="project" value="InterPro"/>
</dbReference>
<dbReference type="PANTHER" id="PTHR30349">
    <property type="entry name" value="PHAGE INTEGRASE-RELATED"/>
    <property type="match status" value="1"/>
</dbReference>
<dbReference type="Proteomes" id="UP000270185">
    <property type="component" value="Chromosome"/>
</dbReference>
<dbReference type="PROSITE" id="PS51898">
    <property type="entry name" value="TYR_RECOMBINASE"/>
    <property type="match status" value="1"/>
</dbReference>
<evidence type="ECO:0000259" key="4">
    <source>
        <dbReference type="PROSITE" id="PS51898"/>
    </source>
</evidence>
<evidence type="ECO:0000256" key="3">
    <source>
        <dbReference type="ARBA" id="ARBA00023172"/>
    </source>
</evidence>
<gene>
    <name evidence="5" type="ORF">EIB73_13210</name>
</gene>
<dbReference type="PANTHER" id="PTHR30349:SF64">
    <property type="entry name" value="PROPHAGE INTEGRASE INTD-RELATED"/>
    <property type="match status" value="1"/>
</dbReference>
<dbReference type="InterPro" id="IPR025269">
    <property type="entry name" value="SAM-like_dom"/>
</dbReference>
<dbReference type="KEGG" id="ccas:EIB73_13210"/>
<dbReference type="GO" id="GO:0006310">
    <property type="term" value="P:DNA recombination"/>
    <property type="evidence" value="ECO:0007669"/>
    <property type="project" value="UniProtKB-KW"/>
</dbReference>
<proteinExistence type="inferred from homology"/>
<keyword evidence="3" id="KW-0233">DNA recombination</keyword>
<evidence type="ECO:0000313" key="5">
    <source>
        <dbReference type="EMBL" id="AZI34073.1"/>
    </source>
</evidence>
<name>A0A3G8XNF2_9FLAO</name>
<reference evidence="6" key="1">
    <citation type="submission" date="2018-11" db="EMBL/GenBank/DDBJ databases">
        <title>Proposal to divide the Flavobacteriaceae and reorganize its genera based on Amino Acid Identity values calculated from whole genome sequences.</title>
        <authorList>
            <person name="Nicholson A.C."/>
            <person name="Gulvik C.A."/>
            <person name="Whitney A.M."/>
            <person name="Humrighouse B.W."/>
            <person name="Bell M."/>
            <person name="Holmes B."/>
            <person name="Steigerwalt A.G."/>
            <person name="Villarma A."/>
            <person name="Sheth M."/>
            <person name="Batra D."/>
            <person name="Pryor J."/>
            <person name="Bernardet J.-F."/>
            <person name="Hugo C."/>
            <person name="Kampfer P."/>
            <person name="Newman J.D."/>
            <person name="McQuiston J.R."/>
        </authorList>
    </citation>
    <scope>NUCLEOTIDE SEQUENCE [LARGE SCALE GENOMIC DNA]</scope>
    <source>
        <strain evidence="6">G0081</strain>
    </source>
</reference>
<dbReference type="InterPro" id="IPR010998">
    <property type="entry name" value="Integrase_recombinase_N"/>
</dbReference>
<dbReference type="InterPro" id="IPR050090">
    <property type="entry name" value="Tyrosine_recombinase_XerCD"/>
</dbReference>
<sequence>MLTHGKCFVSLICSKTYKMATSKFYLRSKGKDCAIQMQFSISRTLKMRTSTGLISNSNVWSDKTDLPTLGKNASDKNLVTKLQNLSTFVLEAYNVDFANGVNFSNDWLKSKINKYFERENPTTEIEDDNYFSIYLKNNIELRKLDSRTKKTTDQKFIQLQTKFTDFEKTKKKKYLISEIDKKFMLVFRKHLIDKFKIMESTANRSLKNLKTVLLDARDNGKTINHQINNFSIETVPATKVFLNFEEIKKIKESTIIGNDLIHAKDWLIIGCYTGQRVSDLLRMTKEMIFTKTDSNGESFQFIELTQQKTGKEVTIPLHDEVLKIINKYDGNFPPTFGKTRDSKFALFNRYIKKVCEISKINDIVKGKVYDSKEKRNEIKETDKWRLTSSHICRRSFATNFYGDKRFTTPQIMAITGHGSESVFLGYIGKSSSDHAMTTAKTFKEIESQKIAN</sequence>
<dbReference type="InterPro" id="IPR002104">
    <property type="entry name" value="Integrase_catalytic"/>
</dbReference>
<dbReference type="SUPFAM" id="SSF56349">
    <property type="entry name" value="DNA breaking-rejoining enzymes"/>
    <property type="match status" value="1"/>
</dbReference>
<evidence type="ECO:0000313" key="6">
    <source>
        <dbReference type="Proteomes" id="UP000270185"/>
    </source>
</evidence>
<protein>
    <recommendedName>
        <fullName evidence="4">Tyr recombinase domain-containing protein</fullName>
    </recommendedName>
</protein>